<dbReference type="SUPFAM" id="SSF55729">
    <property type="entry name" value="Acyl-CoA N-acyltransferases (Nat)"/>
    <property type="match status" value="1"/>
</dbReference>
<dbReference type="InterPro" id="IPR016181">
    <property type="entry name" value="Acyl_CoA_acyltransferase"/>
</dbReference>
<organism evidence="2 3">
    <name type="scientific">Streptomyces aidingensis</name>
    <dbReference type="NCBI Taxonomy" id="910347"/>
    <lineage>
        <taxon>Bacteria</taxon>
        <taxon>Bacillati</taxon>
        <taxon>Actinomycetota</taxon>
        <taxon>Actinomycetes</taxon>
        <taxon>Kitasatosporales</taxon>
        <taxon>Streptomycetaceae</taxon>
        <taxon>Streptomyces</taxon>
    </lineage>
</organism>
<reference evidence="2 3" key="1">
    <citation type="submission" date="2016-10" db="EMBL/GenBank/DDBJ databases">
        <authorList>
            <person name="de Groot N.N."/>
        </authorList>
    </citation>
    <scope>NUCLEOTIDE SEQUENCE [LARGE SCALE GENOMIC DNA]</scope>
    <source>
        <strain evidence="2 3">CGMCC 4.5739</strain>
    </source>
</reference>
<dbReference type="Proteomes" id="UP000199207">
    <property type="component" value="Unassembled WGS sequence"/>
</dbReference>
<feature type="domain" description="N-acetyltransferase" evidence="1">
    <location>
        <begin position="4"/>
        <end position="162"/>
    </location>
</feature>
<dbReference type="AlphaFoldDB" id="A0A1I1NPR2"/>
<accession>A0A1I1NPR2</accession>
<dbReference type="GO" id="GO:0016747">
    <property type="term" value="F:acyltransferase activity, transferring groups other than amino-acyl groups"/>
    <property type="evidence" value="ECO:0007669"/>
    <property type="project" value="InterPro"/>
</dbReference>
<dbReference type="EMBL" id="FOLM01000008">
    <property type="protein sequence ID" value="SFC99415.1"/>
    <property type="molecule type" value="Genomic_DNA"/>
</dbReference>
<dbReference type="PANTHER" id="PTHR43138:SF1">
    <property type="entry name" value="N-ACETYLTRANSFERASE ACA1"/>
    <property type="match status" value="1"/>
</dbReference>
<keyword evidence="2" id="KW-0012">Acyltransferase</keyword>
<sequence length="165" mass="18280">MDTMHIREATAEDWPAIWPVFRKIVAAGDTYTYPPDMAEADARACWMQPAPYRTVVVLDEAGTVIGTARMNRNHQGPGSHVANAGYMVDPAHAGQGIGRALCEYSLDWARAEGYRIMQFNAVAETNVHAIRLYRSLGFEITGTLPGGFRHPARGYIALHIMHKIL</sequence>
<dbReference type="PROSITE" id="PS51186">
    <property type="entry name" value="GNAT"/>
    <property type="match status" value="1"/>
</dbReference>
<evidence type="ECO:0000313" key="3">
    <source>
        <dbReference type="Proteomes" id="UP000199207"/>
    </source>
</evidence>
<dbReference type="InterPro" id="IPR052742">
    <property type="entry name" value="Mito_N-acetyltransferase"/>
</dbReference>
<evidence type="ECO:0000259" key="1">
    <source>
        <dbReference type="PROSITE" id="PS51186"/>
    </source>
</evidence>
<name>A0A1I1NPR2_9ACTN</name>
<dbReference type="PANTHER" id="PTHR43138">
    <property type="entry name" value="ACETYLTRANSFERASE, GNAT FAMILY"/>
    <property type="match status" value="1"/>
</dbReference>
<keyword evidence="3" id="KW-1185">Reference proteome</keyword>
<dbReference type="Gene3D" id="3.40.630.30">
    <property type="match status" value="1"/>
</dbReference>
<dbReference type="Pfam" id="PF00583">
    <property type="entry name" value="Acetyltransf_1"/>
    <property type="match status" value="1"/>
</dbReference>
<evidence type="ECO:0000313" key="2">
    <source>
        <dbReference type="EMBL" id="SFC99415.1"/>
    </source>
</evidence>
<dbReference type="STRING" id="910347.SAMN05421773_108104"/>
<dbReference type="InterPro" id="IPR000182">
    <property type="entry name" value="GNAT_dom"/>
</dbReference>
<dbReference type="CDD" id="cd04301">
    <property type="entry name" value="NAT_SF"/>
    <property type="match status" value="1"/>
</dbReference>
<gene>
    <name evidence="2" type="ORF">SAMN05421773_108104</name>
</gene>
<proteinExistence type="predicted"/>
<keyword evidence="2" id="KW-0808">Transferase</keyword>
<protein>
    <submittedName>
        <fullName evidence="2">L-amino acid N-acyltransferase YncA</fullName>
    </submittedName>
</protein>